<keyword evidence="3" id="KW-1185">Reference proteome</keyword>
<organism evidence="2 3">
    <name type="scientific">Amorphotheca resinae ATCC 22711</name>
    <dbReference type="NCBI Taxonomy" id="857342"/>
    <lineage>
        <taxon>Eukaryota</taxon>
        <taxon>Fungi</taxon>
        <taxon>Dikarya</taxon>
        <taxon>Ascomycota</taxon>
        <taxon>Pezizomycotina</taxon>
        <taxon>Leotiomycetes</taxon>
        <taxon>Helotiales</taxon>
        <taxon>Amorphothecaceae</taxon>
        <taxon>Amorphotheca</taxon>
    </lineage>
</organism>
<dbReference type="PROSITE" id="PS00108">
    <property type="entry name" value="PROTEIN_KINASE_ST"/>
    <property type="match status" value="1"/>
</dbReference>
<name>A0A2T3ATZ5_AMORE</name>
<accession>A0A2T3ATZ5</accession>
<dbReference type="SUPFAM" id="SSF56112">
    <property type="entry name" value="Protein kinase-like (PK-like)"/>
    <property type="match status" value="1"/>
</dbReference>
<dbReference type="GO" id="GO:0005524">
    <property type="term" value="F:ATP binding"/>
    <property type="evidence" value="ECO:0007669"/>
    <property type="project" value="InterPro"/>
</dbReference>
<dbReference type="InterPro" id="IPR011009">
    <property type="entry name" value="Kinase-like_dom_sf"/>
</dbReference>
<evidence type="ECO:0000259" key="1">
    <source>
        <dbReference type="PROSITE" id="PS50011"/>
    </source>
</evidence>
<dbReference type="GeneID" id="36575819"/>
<dbReference type="InParanoid" id="A0A2T3ATZ5"/>
<dbReference type="AlphaFoldDB" id="A0A2T3ATZ5"/>
<dbReference type="PANTHER" id="PTHR44167:SF24">
    <property type="entry name" value="SERINE_THREONINE-PROTEIN KINASE CHK2"/>
    <property type="match status" value="1"/>
</dbReference>
<feature type="domain" description="Protein kinase" evidence="1">
    <location>
        <begin position="1"/>
        <end position="240"/>
    </location>
</feature>
<dbReference type="PROSITE" id="PS50011">
    <property type="entry name" value="PROTEIN_KINASE_DOM"/>
    <property type="match status" value="1"/>
</dbReference>
<dbReference type="InterPro" id="IPR008271">
    <property type="entry name" value="Ser/Thr_kinase_AS"/>
</dbReference>
<dbReference type="Gene3D" id="1.10.510.10">
    <property type="entry name" value="Transferase(Phosphotransferase) domain 1"/>
    <property type="match status" value="1"/>
</dbReference>
<dbReference type="STRING" id="857342.A0A2T3ATZ5"/>
<dbReference type="GO" id="GO:0005634">
    <property type="term" value="C:nucleus"/>
    <property type="evidence" value="ECO:0007669"/>
    <property type="project" value="TreeGrafter"/>
</dbReference>
<dbReference type="EMBL" id="KZ679016">
    <property type="protein sequence ID" value="PSS10956.1"/>
    <property type="molecule type" value="Genomic_DNA"/>
</dbReference>
<dbReference type="Pfam" id="PF00069">
    <property type="entry name" value="Pkinase"/>
    <property type="match status" value="1"/>
</dbReference>
<dbReference type="Proteomes" id="UP000241818">
    <property type="component" value="Unassembled WGS sequence"/>
</dbReference>
<reference evidence="2 3" key="1">
    <citation type="journal article" date="2018" name="New Phytol.">
        <title>Comparative genomics and transcriptomics depict ericoid mycorrhizal fungi as versatile saprotrophs and plant mutualists.</title>
        <authorList>
            <person name="Martino E."/>
            <person name="Morin E."/>
            <person name="Grelet G.A."/>
            <person name="Kuo A."/>
            <person name="Kohler A."/>
            <person name="Daghino S."/>
            <person name="Barry K.W."/>
            <person name="Cichocki N."/>
            <person name="Clum A."/>
            <person name="Dockter R.B."/>
            <person name="Hainaut M."/>
            <person name="Kuo R.C."/>
            <person name="LaButti K."/>
            <person name="Lindahl B.D."/>
            <person name="Lindquist E.A."/>
            <person name="Lipzen A."/>
            <person name="Khouja H.R."/>
            <person name="Magnuson J."/>
            <person name="Murat C."/>
            <person name="Ohm R.A."/>
            <person name="Singer S.W."/>
            <person name="Spatafora J.W."/>
            <person name="Wang M."/>
            <person name="Veneault-Fourrey C."/>
            <person name="Henrissat B."/>
            <person name="Grigoriev I.V."/>
            <person name="Martin F.M."/>
            <person name="Perotto S."/>
        </authorList>
    </citation>
    <scope>NUCLEOTIDE SEQUENCE [LARGE SCALE GENOMIC DNA]</scope>
    <source>
        <strain evidence="2 3">ATCC 22711</strain>
    </source>
</reference>
<gene>
    <name evidence="2" type="ORF">M430DRAFT_45064</name>
</gene>
<dbReference type="InterPro" id="IPR000719">
    <property type="entry name" value="Prot_kinase_dom"/>
</dbReference>
<proteinExistence type="predicted"/>
<evidence type="ECO:0000313" key="2">
    <source>
        <dbReference type="EMBL" id="PSS10956.1"/>
    </source>
</evidence>
<dbReference type="OrthoDB" id="3551577at2759"/>
<dbReference type="RefSeq" id="XP_024718135.1">
    <property type="nucleotide sequence ID" value="XM_024867738.1"/>
</dbReference>
<protein>
    <recommendedName>
        <fullName evidence="1">Protein kinase domain-containing protein</fullName>
    </recommendedName>
</protein>
<evidence type="ECO:0000313" key="3">
    <source>
        <dbReference type="Proteomes" id="UP000241818"/>
    </source>
</evidence>
<sequence length="276" mass="31960">MYNGNHYACKILAVKEVPEWGIHSEKDFKARVEMEVSLVKQVQHHDNIVPYIYTQGFKIGENIEIFMPVYDGNLYQFMERYEDKTPTMVRARTDRMIHQILNALDFVHTHNPQIIHRDIKPANILYQGDKFLLTDFGIAKVVDTSRTMAGSKWYVAPEVLQNREQTPKVDIYGLGVTFVECLKGFPPDAEREVIWQNWEQWHRHLQTLLNQHEPCIAAMLADVADQRPTAEQLLRDFPYTTSQNAQTNPTPLTNQANRTTVIYSAAPTPMDWTRTG</sequence>
<dbReference type="GO" id="GO:0044773">
    <property type="term" value="P:mitotic DNA damage checkpoint signaling"/>
    <property type="evidence" value="ECO:0007669"/>
    <property type="project" value="TreeGrafter"/>
</dbReference>
<dbReference type="SMART" id="SM00220">
    <property type="entry name" value="S_TKc"/>
    <property type="match status" value="1"/>
</dbReference>
<dbReference type="PANTHER" id="PTHR44167">
    <property type="entry name" value="OVARIAN-SPECIFIC SERINE/THREONINE-PROTEIN KINASE LOK-RELATED"/>
    <property type="match status" value="1"/>
</dbReference>
<dbReference type="GO" id="GO:0004674">
    <property type="term" value="F:protein serine/threonine kinase activity"/>
    <property type="evidence" value="ECO:0007669"/>
    <property type="project" value="TreeGrafter"/>
</dbReference>